<sequence>MTSTIGIPIKLLNEATGHQVTVEIDSGQTYRGKLIEVEDNMNCQLENINVTQRDGRVTHLDRVYIRGSHVRLFIVPDMLRNAPMFRARGVKGRGVGLARGKATVQRARGSTRGGLTGTAPEPHENGSTAGLSHEYDIQTAYYKAKVPIWIDEIPSVEAWKTEFLKPEAKEVVEAVGAWLYVFRQPRDETISSEIEETMKAIQEIAEEHAGYGADAVMLAVAMPKSTASSAHSNRNPEEWEGVSMQYGFEYNDYTTQGKNELGEKVGLERLKEALEANEWTDAGLSDGEDLDLGYMGLDDDDNTNSFAIDEAEMTAELFGMKAALNGDDFEPEADDFIPPSRQKKEVDDLDRMMGTLLAIKEQSADMPEAQKKRMAAKAVRELLSEGKDV</sequence>
<accession>A0ACC3MLP4</accession>
<gene>
    <name evidence="1" type="ORF">LTR37_016814</name>
</gene>
<evidence type="ECO:0000313" key="2">
    <source>
        <dbReference type="Proteomes" id="UP001281147"/>
    </source>
</evidence>
<evidence type="ECO:0000313" key="1">
    <source>
        <dbReference type="EMBL" id="KAK3698724.1"/>
    </source>
</evidence>
<proteinExistence type="predicted"/>
<dbReference type="EMBL" id="JAUTXU010000207">
    <property type="protein sequence ID" value="KAK3698724.1"/>
    <property type="molecule type" value="Genomic_DNA"/>
</dbReference>
<name>A0ACC3MLP4_9PEZI</name>
<keyword evidence="2" id="KW-1185">Reference proteome</keyword>
<dbReference type="Proteomes" id="UP001281147">
    <property type="component" value="Unassembled WGS sequence"/>
</dbReference>
<comment type="caution">
    <text evidence="1">The sequence shown here is derived from an EMBL/GenBank/DDBJ whole genome shotgun (WGS) entry which is preliminary data.</text>
</comment>
<reference evidence="1" key="1">
    <citation type="submission" date="2023-07" db="EMBL/GenBank/DDBJ databases">
        <title>Black Yeasts Isolated from many extreme environments.</title>
        <authorList>
            <person name="Coleine C."/>
            <person name="Stajich J.E."/>
            <person name="Selbmann L."/>
        </authorList>
    </citation>
    <scope>NUCLEOTIDE SEQUENCE</scope>
    <source>
        <strain evidence="1">CCFEE 5714</strain>
    </source>
</reference>
<organism evidence="1 2">
    <name type="scientific">Vermiconidia calcicola</name>
    <dbReference type="NCBI Taxonomy" id="1690605"/>
    <lineage>
        <taxon>Eukaryota</taxon>
        <taxon>Fungi</taxon>
        <taxon>Dikarya</taxon>
        <taxon>Ascomycota</taxon>
        <taxon>Pezizomycotina</taxon>
        <taxon>Dothideomycetes</taxon>
        <taxon>Dothideomycetidae</taxon>
        <taxon>Mycosphaerellales</taxon>
        <taxon>Extremaceae</taxon>
        <taxon>Vermiconidia</taxon>
    </lineage>
</organism>
<protein>
    <submittedName>
        <fullName evidence="1">Uncharacterized protein</fullName>
    </submittedName>
</protein>